<keyword evidence="2" id="KW-1185">Reference proteome</keyword>
<proteinExistence type="predicted"/>
<dbReference type="AlphaFoldDB" id="A0A4R5XDP7"/>
<gene>
    <name evidence="1" type="ORF">BD410DRAFT_833473</name>
</gene>
<reference evidence="1 2" key="1">
    <citation type="submission" date="2018-06" db="EMBL/GenBank/DDBJ databases">
        <title>A transcriptomic atlas of mushroom development highlights an independent origin of complex multicellularity.</title>
        <authorList>
            <consortium name="DOE Joint Genome Institute"/>
            <person name="Krizsan K."/>
            <person name="Almasi E."/>
            <person name="Merenyi Z."/>
            <person name="Sahu N."/>
            <person name="Viragh M."/>
            <person name="Koszo T."/>
            <person name="Mondo S."/>
            <person name="Kiss B."/>
            <person name="Balint B."/>
            <person name="Kues U."/>
            <person name="Barry K."/>
            <person name="Hegedus J.C."/>
            <person name="Henrissat B."/>
            <person name="Johnson J."/>
            <person name="Lipzen A."/>
            <person name="Ohm R."/>
            <person name="Nagy I."/>
            <person name="Pangilinan J."/>
            <person name="Yan J."/>
            <person name="Xiong Y."/>
            <person name="Grigoriev I.V."/>
            <person name="Hibbett D.S."/>
            <person name="Nagy L.G."/>
        </authorList>
    </citation>
    <scope>NUCLEOTIDE SEQUENCE [LARGE SCALE GENOMIC DNA]</scope>
    <source>
        <strain evidence="1 2">SZMC22713</strain>
    </source>
</reference>
<sequence length="194" mass="22067">MEDAPVTLPAYPSFSLSTEASPESCCTFCTHQRRKQWKQIFRNGVRTLSDQGMRLECAPPSTHPNHLVIFFTYRHQIFHPQRTSRKQQNSRSLSSVYSLRTGHCVTVGPQYFASYKELAQPASNVVKAIVDQEFSAGEPATIVIWRNDVREVIQALKTLSDARAAAMRTAAWVADQREIYYAARPVRRRHSSLP</sequence>
<organism evidence="1 2">
    <name type="scientific">Rickenella mellea</name>
    <dbReference type="NCBI Taxonomy" id="50990"/>
    <lineage>
        <taxon>Eukaryota</taxon>
        <taxon>Fungi</taxon>
        <taxon>Dikarya</taxon>
        <taxon>Basidiomycota</taxon>
        <taxon>Agaricomycotina</taxon>
        <taxon>Agaricomycetes</taxon>
        <taxon>Hymenochaetales</taxon>
        <taxon>Rickenellaceae</taxon>
        <taxon>Rickenella</taxon>
    </lineage>
</organism>
<evidence type="ECO:0000313" key="1">
    <source>
        <dbReference type="EMBL" id="TDL29113.1"/>
    </source>
</evidence>
<dbReference type="EMBL" id="ML170156">
    <property type="protein sequence ID" value="TDL29113.1"/>
    <property type="molecule type" value="Genomic_DNA"/>
</dbReference>
<protein>
    <submittedName>
        <fullName evidence="1">Uncharacterized protein</fullName>
    </submittedName>
</protein>
<name>A0A4R5XDP7_9AGAM</name>
<accession>A0A4R5XDP7</accession>
<dbReference type="Proteomes" id="UP000294933">
    <property type="component" value="Unassembled WGS sequence"/>
</dbReference>
<dbReference type="VEuPathDB" id="FungiDB:BD410DRAFT_833473"/>
<evidence type="ECO:0000313" key="2">
    <source>
        <dbReference type="Proteomes" id="UP000294933"/>
    </source>
</evidence>